<proteinExistence type="predicted"/>
<accession>A0ABD1WBJ4</accession>
<protein>
    <submittedName>
        <fullName evidence="1">Uncharacterized protein</fullName>
    </submittedName>
</protein>
<evidence type="ECO:0000313" key="1">
    <source>
        <dbReference type="EMBL" id="KAL2545765.1"/>
    </source>
</evidence>
<comment type="caution">
    <text evidence="1">The sequence shown here is derived from an EMBL/GenBank/DDBJ whole genome shotgun (WGS) entry which is preliminary data.</text>
</comment>
<dbReference type="AlphaFoldDB" id="A0ABD1WBJ4"/>
<evidence type="ECO:0000313" key="2">
    <source>
        <dbReference type="Proteomes" id="UP001604277"/>
    </source>
</evidence>
<keyword evidence="2" id="KW-1185">Reference proteome</keyword>
<dbReference type="EMBL" id="JBFOLJ010000004">
    <property type="protein sequence ID" value="KAL2545765.1"/>
    <property type="molecule type" value="Genomic_DNA"/>
</dbReference>
<organism evidence="1 2">
    <name type="scientific">Forsythia ovata</name>
    <dbReference type="NCBI Taxonomy" id="205694"/>
    <lineage>
        <taxon>Eukaryota</taxon>
        <taxon>Viridiplantae</taxon>
        <taxon>Streptophyta</taxon>
        <taxon>Embryophyta</taxon>
        <taxon>Tracheophyta</taxon>
        <taxon>Spermatophyta</taxon>
        <taxon>Magnoliopsida</taxon>
        <taxon>eudicotyledons</taxon>
        <taxon>Gunneridae</taxon>
        <taxon>Pentapetalae</taxon>
        <taxon>asterids</taxon>
        <taxon>lamiids</taxon>
        <taxon>Lamiales</taxon>
        <taxon>Oleaceae</taxon>
        <taxon>Forsythieae</taxon>
        <taxon>Forsythia</taxon>
    </lineage>
</organism>
<gene>
    <name evidence="1" type="ORF">Fot_14998</name>
</gene>
<name>A0ABD1WBJ4_9LAMI</name>
<sequence>MGELRLFSHEETGYKRTSIRGPRLLLLWYELVKSSHVVKEISLLIREGLSILKNLLLRLSGHTPEGYKHYSRYFHNLGTVHGCCSLGIPRGVAEDEINGAGNDTLNEELTIVVDIEGVLRGLHVTYVES</sequence>
<dbReference type="Proteomes" id="UP001604277">
    <property type="component" value="Unassembled WGS sequence"/>
</dbReference>
<reference evidence="2" key="1">
    <citation type="submission" date="2024-07" db="EMBL/GenBank/DDBJ databases">
        <title>Two chromosome-level genome assemblies of Korean endemic species Abeliophyllum distichum and Forsythia ovata (Oleaceae).</title>
        <authorList>
            <person name="Jang H."/>
        </authorList>
    </citation>
    <scope>NUCLEOTIDE SEQUENCE [LARGE SCALE GENOMIC DNA]</scope>
</reference>